<proteinExistence type="predicted"/>
<sequence>MRVDVVVLVLWTLFFWMMVGPSKCSVPVGLNKRRGSRLRSLEVCLQDHSVCSRKKNVKPGSPPVRVLRGTTLS</sequence>
<evidence type="ECO:0008006" key="4">
    <source>
        <dbReference type="Google" id="ProtNLM"/>
    </source>
</evidence>
<accession>A0A1Y2GNT8</accession>
<feature type="signal peptide" evidence="1">
    <location>
        <begin position="1"/>
        <end position="24"/>
    </location>
</feature>
<reference evidence="2 3" key="1">
    <citation type="submission" date="2016-07" db="EMBL/GenBank/DDBJ databases">
        <title>Pervasive Adenine N6-methylation of Active Genes in Fungi.</title>
        <authorList>
            <consortium name="DOE Joint Genome Institute"/>
            <person name="Mondo S.J."/>
            <person name="Dannebaum R.O."/>
            <person name="Kuo R.C."/>
            <person name="Labutti K."/>
            <person name="Haridas S."/>
            <person name="Kuo A."/>
            <person name="Salamov A."/>
            <person name="Ahrendt S.R."/>
            <person name="Lipzen A."/>
            <person name="Sullivan W."/>
            <person name="Andreopoulos W.B."/>
            <person name="Clum A."/>
            <person name="Lindquist E."/>
            <person name="Daum C."/>
            <person name="Ramamoorthy G.K."/>
            <person name="Gryganskyi A."/>
            <person name="Culley D."/>
            <person name="Magnuson J.K."/>
            <person name="James T.Y."/>
            <person name="O'Malley M.A."/>
            <person name="Stajich J.E."/>
            <person name="Spatafora J.W."/>
            <person name="Visel A."/>
            <person name="Grigoriev I.V."/>
        </authorList>
    </citation>
    <scope>NUCLEOTIDE SEQUENCE [LARGE SCALE GENOMIC DNA]</scope>
    <source>
        <strain evidence="2 3">NRRL 3116</strain>
    </source>
</reference>
<dbReference type="InParanoid" id="A0A1Y2GNT8"/>
<dbReference type="EMBL" id="MCFF01000021">
    <property type="protein sequence ID" value="ORZ14456.1"/>
    <property type="molecule type" value="Genomic_DNA"/>
</dbReference>
<dbReference type="AlphaFoldDB" id="A0A1Y2GNT8"/>
<gene>
    <name evidence="2" type="ORF">BCR41DRAFT_354905</name>
</gene>
<evidence type="ECO:0000313" key="2">
    <source>
        <dbReference type="EMBL" id="ORZ14456.1"/>
    </source>
</evidence>
<name>A0A1Y2GNT8_9FUNG</name>
<dbReference type="GeneID" id="33566264"/>
<dbReference type="Proteomes" id="UP000193648">
    <property type="component" value="Unassembled WGS sequence"/>
</dbReference>
<keyword evidence="3" id="KW-1185">Reference proteome</keyword>
<feature type="chain" id="PRO_5013118909" description="Secreted protein" evidence="1">
    <location>
        <begin position="25"/>
        <end position="73"/>
    </location>
</feature>
<evidence type="ECO:0000313" key="3">
    <source>
        <dbReference type="Proteomes" id="UP000193648"/>
    </source>
</evidence>
<evidence type="ECO:0000256" key="1">
    <source>
        <dbReference type="SAM" id="SignalP"/>
    </source>
</evidence>
<dbReference type="RefSeq" id="XP_021880934.1">
    <property type="nucleotide sequence ID" value="XM_022024420.1"/>
</dbReference>
<protein>
    <recommendedName>
        <fullName evidence="4">Secreted protein</fullName>
    </recommendedName>
</protein>
<keyword evidence="1" id="KW-0732">Signal</keyword>
<comment type="caution">
    <text evidence="2">The sequence shown here is derived from an EMBL/GenBank/DDBJ whole genome shotgun (WGS) entry which is preliminary data.</text>
</comment>
<organism evidence="2 3">
    <name type="scientific">Lobosporangium transversale</name>
    <dbReference type="NCBI Taxonomy" id="64571"/>
    <lineage>
        <taxon>Eukaryota</taxon>
        <taxon>Fungi</taxon>
        <taxon>Fungi incertae sedis</taxon>
        <taxon>Mucoromycota</taxon>
        <taxon>Mortierellomycotina</taxon>
        <taxon>Mortierellomycetes</taxon>
        <taxon>Mortierellales</taxon>
        <taxon>Mortierellaceae</taxon>
        <taxon>Lobosporangium</taxon>
    </lineage>
</organism>